<evidence type="ECO:0000313" key="1">
    <source>
        <dbReference type="EMBL" id="KAI8572147.1"/>
    </source>
</evidence>
<dbReference type="Proteomes" id="UP001062846">
    <property type="component" value="Chromosome 1"/>
</dbReference>
<organism evidence="1 2">
    <name type="scientific">Rhododendron molle</name>
    <name type="common">Chinese azalea</name>
    <name type="synonym">Azalea mollis</name>
    <dbReference type="NCBI Taxonomy" id="49168"/>
    <lineage>
        <taxon>Eukaryota</taxon>
        <taxon>Viridiplantae</taxon>
        <taxon>Streptophyta</taxon>
        <taxon>Embryophyta</taxon>
        <taxon>Tracheophyta</taxon>
        <taxon>Spermatophyta</taxon>
        <taxon>Magnoliopsida</taxon>
        <taxon>eudicotyledons</taxon>
        <taxon>Gunneridae</taxon>
        <taxon>Pentapetalae</taxon>
        <taxon>asterids</taxon>
        <taxon>Ericales</taxon>
        <taxon>Ericaceae</taxon>
        <taxon>Ericoideae</taxon>
        <taxon>Rhodoreae</taxon>
        <taxon>Rhododendron</taxon>
    </lineage>
</organism>
<gene>
    <name evidence="1" type="ORF">RHMOL_Rhmol01G0176100</name>
</gene>
<protein>
    <submittedName>
        <fullName evidence="1">Uncharacterized protein</fullName>
    </submittedName>
</protein>
<name>A0ACC0Q4G1_RHOML</name>
<accession>A0ACC0Q4G1</accession>
<dbReference type="EMBL" id="CM046388">
    <property type="protein sequence ID" value="KAI8572147.1"/>
    <property type="molecule type" value="Genomic_DNA"/>
</dbReference>
<keyword evidence="2" id="KW-1185">Reference proteome</keyword>
<reference evidence="1" key="1">
    <citation type="submission" date="2022-02" db="EMBL/GenBank/DDBJ databases">
        <title>Plant Genome Project.</title>
        <authorList>
            <person name="Zhang R.-G."/>
        </authorList>
    </citation>
    <scope>NUCLEOTIDE SEQUENCE</scope>
    <source>
        <strain evidence="1">AT1</strain>
    </source>
</reference>
<evidence type="ECO:0000313" key="2">
    <source>
        <dbReference type="Proteomes" id="UP001062846"/>
    </source>
</evidence>
<proteinExistence type="predicted"/>
<comment type="caution">
    <text evidence="1">The sequence shown here is derived from an EMBL/GenBank/DDBJ whole genome shotgun (WGS) entry which is preliminary data.</text>
</comment>
<sequence>MDMVAELVASLEQATLLSKQLPNTTDPSKITQIYSTLHSAHFHLSSFLYQSFQHPPPPQPSLPPPSPPLAPENSLSSAAANHNDDEPMQVADEDDEEEQGESNSKPTIDGVEERMRDFFIQNKRLKRPLSPAAAAAAEDRQRRSDERDLVRGSVGFDPLGMRSRALDLIYQFHG</sequence>